<proteinExistence type="predicted"/>
<feature type="signal peptide" evidence="1">
    <location>
        <begin position="1"/>
        <end position="19"/>
    </location>
</feature>
<evidence type="ECO:0000256" key="1">
    <source>
        <dbReference type="SAM" id="SignalP"/>
    </source>
</evidence>
<dbReference type="RefSeq" id="WP_395417812.1">
    <property type="nucleotide sequence ID" value="NZ_JBIPKE010000017.1"/>
</dbReference>
<dbReference type="EMBL" id="JBIPKE010000017">
    <property type="protein sequence ID" value="MFH6984464.1"/>
    <property type="molecule type" value="Genomic_DNA"/>
</dbReference>
<gene>
    <name evidence="2" type="ORF">ACHKAR_13505</name>
</gene>
<dbReference type="Gene3D" id="2.60.130.10">
    <property type="entry name" value="Aromatic compound dioxygenase"/>
    <property type="match status" value="1"/>
</dbReference>
<comment type="caution">
    <text evidence="2">The sequence shown here is derived from an EMBL/GenBank/DDBJ whole genome shotgun (WGS) entry which is preliminary data.</text>
</comment>
<dbReference type="SUPFAM" id="SSF49482">
    <property type="entry name" value="Aromatic compound dioxygenase"/>
    <property type="match status" value="1"/>
</dbReference>
<sequence>MKNIIILLIVLFQISCTSAQDKQVGGRCEGCEALYEYGSRSLNSVDTIPGFEQSAAKMKVTGVIYLNDGVTPAKDVILYIYQTDERGIYRASTDAQGWERRHGQHRGWIKTGSDGKYTFYTFRPASYPNTTIPQHIHATVKPPGYTDYFIDDFYFDDDPNLTPTLRAQDKRRAGSGIVALKRENGMLLAQRDIILGLNIPGY</sequence>
<dbReference type="PANTHER" id="PTHR33711">
    <property type="entry name" value="DIOXYGENASE, PUTATIVE (AFU_ORTHOLOGUE AFUA_2G02910)-RELATED"/>
    <property type="match status" value="1"/>
</dbReference>
<evidence type="ECO:0000313" key="3">
    <source>
        <dbReference type="Proteomes" id="UP001610063"/>
    </source>
</evidence>
<keyword evidence="2" id="KW-0223">Dioxygenase</keyword>
<dbReference type="Proteomes" id="UP001610063">
    <property type="component" value="Unassembled WGS sequence"/>
</dbReference>
<feature type="chain" id="PRO_5046245064" evidence="1">
    <location>
        <begin position="20"/>
        <end position="202"/>
    </location>
</feature>
<dbReference type="InterPro" id="IPR050770">
    <property type="entry name" value="Intradiol_RC_Dioxygenase"/>
</dbReference>
<keyword evidence="1" id="KW-0732">Signal</keyword>
<accession>A0ABW7NA95</accession>
<keyword evidence="3" id="KW-1185">Reference proteome</keyword>
<dbReference type="PANTHER" id="PTHR33711:SF10">
    <property type="entry name" value="INTRADIOL RING-CLEAVAGE DIOXYGENASES DOMAIN-CONTAINING PROTEIN"/>
    <property type="match status" value="1"/>
</dbReference>
<reference evidence="2 3" key="1">
    <citation type="journal article" date="2013" name="Int. J. Syst. Evol. Microbiol.">
        <title>Marinoscillum luteum sp. nov., isolated from marine sediment.</title>
        <authorList>
            <person name="Cha I.T."/>
            <person name="Park S.J."/>
            <person name="Kim S.J."/>
            <person name="Kim J.G."/>
            <person name="Jung M.Y."/>
            <person name="Shin K.S."/>
            <person name="Kwon K.K."/>
            <person name="Yang S.H."/>
            <person name="Seo Y.S."/>
            <person name="Rhee S.K."/>
        </authorList>
    </citation>
    <scope>NUCLEOTIDE SEQUENCE [LARGE SCALE GENOMIC DNA]</scope>
    <source>
        <strain evidence="2 3">KCTC 23939</strain>
    </source>
</reference>
<organism evidence="2 3">
    <name type="scientific">Marinoscillum luteum</name>
    <dbReference type="NCBI Taxonomy" id="861051"/>
    <lineage>
        <taxon>Bacteria</taxon>
        <taxon>Pseudomonadati</taxon>
        <taxon>Bacteroidota</taxon>
        <taxon>Cytophagia</taxon>
        <taxon>Cytophagales</taxon>
        <taxon>Reichenbachiellaceae</taxon>
        <taxon>Marinoscillum</taxon>
    </lineage>
</organism>
<dbReference type="InterPro" id="IPR015889">
    <property type="entry name" value="Intradiol_dOase_core"/>
</dbReference>
<dbReference type="GO" id="GO:0051213">
    <property type="term" value="F:dioxygenase activity"/>
    <property type="evidence" value="ECO:0007669"/>
    <property type="project" value="UniProtKB-KW"/>
</dbReference>
<keyword evidence="2" id="KW-0560">Oxidoreductase</keyword>
<evidence type="ECO:0000313" key="2">
    <source>
        <dbReference type="EMBL" id="MFH6984464.1"/>
    </source>
</evidence>
<name>A0ABW7NA95_9BACT</name>
<protein>
    <submittedName>
        <fullName evidence="2">Intradiol ring-cleavage dioxygenase</fullName>
    </submittedName>
</protein>